<protein>
    <submittedName>
        <fullName evidence="1">Uncharacterized protein</fullName>
    </submittedName>
</protein>
<dbReference type="EMBL" id="LXPS01000015">
    <property type="protein sequence ID" value="OAE45438.1"/>
    <property type="molecule type" value="Genomic_DNA"/>
</dbReference>
<dbReference type="Proteomes" id="UP000077098">
    <property type="component" value="Unassembled WGS sequence"/>
</dbReference>
<name>A0A176XAB1_AGRTU</name>
<dbReference type="AlphaFoldDB" id="A0A176XAB1"/>
<accession>A0A176XAB1</accession>
<sequence length="97" mass="11265">MRHRKSIDLTRAPEPPYVERPKEVGDLYDIAGKFSDLSGWALIGGRCARCEREGWINRDWLEAKFPNAIISELSGKLRCRKCENRGGNRWILGKRHR</sequence>
<reference evidence="1 2" key="1">
    <citation type="submission" date="2016-05" db="EMBL/GenBank/DDBJ databases">
        <authorList>
            <person name="Lavstsen T."/>
            <person name="Jespersen J.S."/>
        </authorList>
    </citation>
    <scope>NUCLEOTIDE SEQUENCE [LARGE SCALE GENOMIC DNA]</scope>
    <source>
        <strain evidence="1 2">KCJ1736</strain>
    </source>
</reference>
<evidence type="ECO:0000313" key="2">
    <source>
        <dbReference type="Proteomes" id="UP000077098"/>
    </source>
</evidence>
<proteinExistence type="predicted"/>
<gene>
    <name evidence="1" type="ORF">A7J57_00135</name>
</gene>
<organism evidence="1 2">
    <name type="scientific">Agrobacterium tumefaciens</name>
    <dbReference type="NCBI Taxonomy" id="358"/>
    <lineage>
        <taxon>Bacteria</taxon>
        <taxon>Pseudomonadati</taxon>
        <taxon>Pseudomonadota</taxon>
        <taxon>Alphaproteobacteria</taxon>
        <taxon>Hyphomicrobiales</taxon>
        <taxon>Rhizobiaceae</taxon>
        <taxon>Rhizobium/Agrobacterium group</taxon>
        <taxon>Agrobacterium</taxon>
        <taxon>Agrobacterium tumefaciens complex</taxon>
    </lineage>
</organism>
<comment type="caution">
    <text evidence="1">The sequence shown here is derived from an EMBL/GenBank/DDBJ whole genome shotgun (WGS) entry which is preliminary data.</text>
</comment>
<evidence type="ECO:0000313" key="1">
    <source>
        <dbReference type="EMBL" id="OAE45438.1"/>
    </source>
</evidence>